<organism evidence="3 4">
    <name type="scientific">Streptomyces violaceusniger</name>
    <dbReference type="NCBI Taxonomy" id="68280"/>
    <lineage>
        <taxon>Bacteria</taxon>
        <taxon>Bacillati</taxon>
        <taxon>Actinomycetota</taxon>
        <taxon>Actinomycetes</taxon>
        <taxon>Kitasatosporales</taxon>
        <taxon>Streptomycetaceae</taxon>
        <taxon>Streptomyces</taxon>
        <taxon>Streptomyces violaceusniger group</taxon>
    </lineage>
</organism>
<dbReference type="SUPFAM" id="SSF53474">
    <property type="entry name" value="alpha/beta-Hydrolases"/>
    <property type="match status" value="1"/>
</dbReference>
<dbReference type="InterPro" id="IPR050491">
    <property type="entry name" value="AmpC-like"/>
</dbReference>
<dbReference type="InterPro" id="IPR011659">
    <property type="entry name" value="WD40"/>
</dbReference>
<evidence type="ECO:0000259" key="2">
    <source>
        <dbReference type="Pfam" id="PF00326"/>
    </source>
</evidence>
<dbReference type="InterPro" id="IPR029058">
    <property type="entry name" value="AB_hydrolase_fold"/>
</dbReference>
<dbReference type="RefSeq" id="WP_059148165.1">
    <property type="nucleotide sequence ID" value="NZ_LLZJ01000401.1"/>
</dbReference>
<dbReference type="AlphaFoldDB" id="A0A0X3VLW8"/>
<name>A0A0X3VLW8_STRVO</name>
<dbReference type="SUPFAM" id="SSF82171">
    <property type="entry name" value="DPP6 N-terminal domain-like"/>
    <property type="match status" value="1"/>
</dbReference>
<reference evidence="4" key="1">
    <citation type="submission" date="2015-10" db="EMBL/GenBank/DDBJ databases">
        <authorList>
            <person name="Ju K.-S."/>
            <person name="Doroghazi J.R."/>
            <person name="Metcalf W.W."/>
        </authorList>
    </citation>
    <scope>NUCLEOTIDE SEQUENCE [LARGE SCALE GENOMIC DNA]</scope>
    <source>
        <strain evidence="4">NRRL F-8817</strain>
    </source>
</reference>
<dbReference type="InterPro" id="IPR001375">
    <property type="entry name" value="Peptidase_S9_cat"/>
</dbReference>
<protein>
    <recommendedName>
        <fullName evidence="5">Serine hydrolase</fullName>
    </recommendedName>
</protein>
<dbReference type="SUPFAM" id="SSF56601">
    <property type="entry name" value="beta-lactamase/transpeptidase-like"/>
    <property type="match status" value="1"/>
</dbReference>
<accession>A0A0X3VLW8</accession>
<dbReference type="GO" id="GO:0008236">
    <property type="term" value="F:serine-type peptidase activity"/>
    <property type="evidence" value="ECO:0007669"/>
    <property type="project" value="InterPro"/>
</dbReference>
<evidence type="ECO:0000313" key="3">
    <source>
        <dbReference type="EMBL" id="KUL45610.1"/>
    </source>
</evidence>
<dbReference type="PANTHER" id="PTHR46825:SF9">
    <property type="entry name" value="BETA-LACTAMASE-RELATED DOMAIN-CONTAINING PROTEIN"/>
    <property type="match status" value="1"/>
</dbReference>
<dbReference type="Proteomes" id="UP000053413">
    <property type="component" value="Unassembled WGS sequence"/>
</dbReference>
<dbReference type="OrthoDB" id="262125at2"/>
<dbReference type="InterPro" id="IPR001466">
    <property type="entry name" value="Beta-lactam-related"/>
</dbReference>
<dbReference type="Pfam" id="PF00326">
    <property type="entry name" value="Peptidase_S9"/>
    <property type="match status" value="1"/>
</dbReference>
<dbReference type="PANTHER" id="PTHR46825">
    <property type="entry name" value="D-ALANYL-D-ALANINE-CARBOXYPEPTIDASE/ENDOPEPTIDASE AMPH"/>
    <property type="match status" value="1"/>
</dbReference>
<dbReference type="Gene3D" id="2.120.10.30">
    <property type="entry name" value="TolB, C-terminal domain"/>
    <property type="match status" value="3"/>
</dbReference>
<sequence>MTPRAARLDDLHRVVTVTETAIRPDGSAVVLTRRQVVDGRTVTSLWEVDEHGGERRLTSGPDDSGAEFGPAGLLFLRRVDGVPQLHLLPPTGEPVQLTTLPLGAGRPVVDASSRRVAFLAPVERGAGDPQAPIVVDTLDQKTDGVGWLGSVRYQVVVLDLADGSTRQVTDGDADAGEPAWSPDGTLLAFAAGTSPRADVERERAVHVIDVDDLLAPARRVGSATGVTGPLLWTPDGGSVVAVGHRTMAIGHTRLLRLYLDGRPDEDLTAELDLNVMPGAVGYPGGRPTLTHDGAQVLFCARNRGWTHLYGVDLAGGAPRPIVAEDHRVVSALSVAAASARAAVVVTTQDSFAEVALVDLGTGEHRELTMLMRDALPDVELLRPEPRSFTISDGTVVHGWLLSSPGTSGAAPLLLDVHGGPHNAWSGVADEVHLYHQVLAHRGWRVLTLNPRGSDGYGEDFLTAVHGGWARVDLPDFLEPVDTLVAEGLADPDRLAVTGYSYGGLSTCALTAHTDRFAAAVAGGLLCDFAALAGQRLEPEGFFSAATAGLEPTDVGRLAERSPIARVDQVTTPTLVLHGEHDETCPSTQAQEWFSALRIQGVPSRLVVYPGGGHLFVVAGSVEHRLDYQRRLIEWVERYTRPAVDTVPRPAATSPAARDAAAWQRRLDLLRERYGVVGAQLGIVQLTEDRSVLNRLALSSGVLDVSTGVPVTDESVFQIGSISKVWTTMLVLQLVEEGLLDLDATVRSVLPDFRLGDDAPDVTVRELLHHTSGFEGDLFTDTGRGDDCVEAYVDLLARTDRLHPRGERFSYCNSAFVVAGRIIEVLRSTTWDEVVRTHLVEPLGLRHTFTLPEDAPRFATATGHSGFGAAAVPASRWVLPRSMGPAGLIAASIGDLLTFAETALREGLAPNGTRVLSAESARLMITEHVDLRTSVVSTSGWGLGWFLQDWQGSRVYGHDGGTIGQRSYLRIFPGTSLAVALLTTGGHADGLYRELFEDAARTLDGGALHAVLSADRSRSPEPLSGSWESAGFVADIAPHEDGLRLTLRERKGYAGGTSPDDVQEIELYPSTVPGVYAFTNDEIAGWEQVRPVPGGLYLGYRFLREVRS</sequence>
<evidence type="ECO:0000313" key="4">
    <source>
        <dbReference type="Proteomes" id="UP000053413"/>
    </source>
</evidence>
<feature type="domain" description="Beta-lactamase-related" evidence="1">
    <location>
        <begin position="669"/>
        <end position="989"/>
    </location>
</feature>
<dbReference type="InterPro" id="IPR011042">
    <property type="entry name" value="6-blade_b-propeller_TolB-like"/>
</dbReference>
<dbReference type="InterPro" id="IPR012338">
    <property type="entry name" value="Beta-lactam/transpept-like"/>
</dbReference>
<dbReference type="EMBL" id="LLZJ01000401">
    <property type="protein sequence ID" value="KUL45610.1"/>
    <property type="molecule type" value="Genomic_DNA"/>
</dbReference>
<proteinExistence type="predicted"/>
<evidence type="ECO:0008006" key="5">
    <source>
        <dbReference type="Google" id="ProtNLM"/>
    </source>
</evidence>
<evidence type="ECO:0000259" key="1">
    <source>
        <dbReference type="Pfam" id="PF00144"/>
    </source>
</evidence>
<gene>
    <name evidence="3" type="ORF">ADL28_36965</name>
</gene>
<dbReference type="Pfam" id="PF07676">
    <property type="entry name" value="PD40"/>
    <property type="match status" value="1"/>
</dbReference>
<dbReference type="GO" id="GO:0006508">
    <property type="term" value="P:proteolysis"/>
    <property type="evidence" value="ECO:0007669"/>
    <property type="project" value="InterPro"/>
</dbReference>
<dbReference type="Gene3D" id="3.40.710.10">
    <property type="entry name" value="DD-peptidase/beta-lactamase superfamily"/>
    <property type="match status" value="1"/>
</dbReference>
<dbReference type="Pfam" id="PF00144">
    <property type="entry name" value="Beta-lactamase"/>
    <property type="match status" value="1"/>
</dbReference>
<comment type="caution">
    <text evidence="3">The sequence shown here is derived from an EMBL/GenBank/DDBJ whole genome shotgun (WGS) entry which is preliminary data.</text>
</comment>
<dbReference type="Gene3D" id="3.40.50.1820">
    <property type="entry name" value="alpha/beta hydrolase"/>
    <property type="match status" value="1"/>
</dbReference>
<feature type="domain" description="Peptidase S9 prolyl oligopeptidase catalytic" evidence="2">
    <location>
        <begin position="435"/>
        <end position="639"/>
    </location>
</feature>